<feature type="compositionally biased region" description="Basic residues" evidence="4">
    <location>
        <begin position="1"/>
        <end position="12"/>
    </location>
</feature>
<evidence type="ECO:0000256" key="3">
    <source>
        <dbReference type="ARBA" id="ARBA00023002"/>
    </source>
</evidence>
<comment type="similarity">
    <text evidence="1">Belongs to the short-chain dehydrogenases/reductases (SDR) family.</text>
</comment>
<organism evidence="5 6">
    <name type="scientific">Aspergillus awamori</name>
    <name type="common">Black koji mold</name>
    <dbReference type="NCBI Taxonomy" id="105351"/>
    <lineage>
        <taxon>Eukaryota</taxon>
        <taxon>Fungi</taxon>
        <taxon>Dikarya</taxon>
        <taxon>Ascomycota</taxon>
        <taxon>Pezizomycotina</taxon>
        <taxon>Eurotiomycetes</taxon>
        <taxon>Eurotiomycetidae</taxon>
        <taxon>Eurotiales</taxon>
        <taxon>Aspergillaceae</taxon>
        <taxon>Aspergillus</taxon>
    </lineage>
</organism>
<evidence type="ECO:0000256" key="1">
    <source>
        <dbReference type="ARBA" id="ARBA00006484"/>
    </source>
</evidence>
<evidence type="ECO:0000256" key="2">
    <source>
        <dbReference type="ARBA" id="ARBA00022857"/>
    </source>
</evidence>
<dbReference type="InterPro" id="IPR002347">
    <property type="entry name" value="SDR_fam"/>
</dbReference>
<dbReference type="InterPro" id="IPR036291">
    <property type="entry name" value="NAD(P)-bd_dom_sf"/>
</dbReference>
<dbReference type="EMBL" id="BDHI01000028">
    <property type="protein sequence ID" value="GCB26029.1"/>
    <property type="molecule type" value="Genomic_DNA"/>
</dbReference>
<evidence type="ECO:0000313" key="6">
    <source>
        <dbReference type="Proteomes" id="UP000286921"/>
    </source>
</evidence>
<comment type="caution">
    <text evidence="5">The sequence shown here is derived from an EMBL/GenBank/DDBJ whole genome shotgun (WGS) entry which is preliminary data.</text>
</comment>
<sequence length="475" mass="51785">MANQSSKRRGYRRQQEEPCQPSLYCDQSTMRQNTFRPEPFIVSSAPVHNTFCPNLQQANHHPMRMDHQQKEMENWNRLQMEQYRFPGPQPMYEAPGLASNGPQFSPESRALSPMYTMSPMPFGPYALPGTGPMAIGPAQPGILREGERFPGLEAGASGNTRKGYPSSTLRGDAPEFVPKSKLQMNEAQHLVPNANPVFIVSLLSSDKFQNPVEQAYRGVAFITGAASGIGKATAYALARHGVSQLAIADINFAAAQDTAQDIEARFSGVRALPLNIDVTDPVSIHKAVSETVQQFERIDYAVNSAGIAGSMAYSGDHEIADWEKTLGVNLHGVWMSSREEIKVMMKQEKRDDSPRSSRGVIVNVASAYGLVATPANIPLVSYTAAKHGVVGMSKADAIVYAPLGIRINAICPGYVQTPTIDQMADEVMRKEVLRVPVGRLADVEEIADTITFMLSPMSSYMYGSALVVDGGFIAQ</sequence>
<evidence type="ECO:0000313" key="5">
    <source>
        <dbReference type="EMBL" id="GCB26029.1"/>
    </source>
</evidence>
<dbReference type="PANTHER" id="PTHR24321:SF12">
    <property type="entry name" value="SHORT-CHAIN DEHYDROGENASE_REDUCTASE FAMILY, PUTATIVE (AFU_ORTHOLOGUE AFUA_5G14340)-RELATED"/>
    <property type="match status" value="1"/>
</dbReference>
<dbReference type="CDD" id="cd05233">
    <property type="entry name" value="SDR_c"/>
    <property type="match status" value="1"/>
</dbReference>
<reference evidence="5 6" key="1">
    <citation type="submission" date="2016-09" db="EMBL/GenBank/DDBJ databases">
        <title>Aspergillus awamori IFM 58123T.</title>
        <authorList>
            <person name="Kusuya Y."/>
            <person name="Shimizu M."/>
            <person name="Takahashi H."/>
            <person name="Yaguchi T."/>
        </authorList>
    </citation>
    <scope>NUCLEOTIDE SEQUENCE [LARGE SCALE GENOMIC DNA]</scope>
    <source>
        <strain evidence="5 6">IFM 58123</strain>
    </source>
</reference>
<proteinExistence type="inferred from homology"/>
<keyword evidence="6" id="KW-1185">Reference proteome</keyword>
<feature type="region of interest" description="Disordered" evidence="4">
    <location>
        <begin position="1"/>
        <end position="22"/>
    </location>
</feature>
<dbReference type="SUPFAM" id="SSF51735">
    <property type="entry name" value="NAD(P)-binding Rossmann-fold domains"/>
    <property type="match status" value="1"/>
</dbReference>
<protein>
    <submittedName>
        <fullName evidence="5">3-oxoacyl-[acyl-carrier-protein] reductase FabG</fullName>
    </submittedName>
</protein>
<dbReference type="Gene3D" id="3.40.50.720">
    <property type="entry name" value="NAD(P)-binding Rossmann-like Domain"/>
    <property type="match status" value="1"/>
</dbReference>
<dbReference type="PANTHER" id="PTHR24321">
    <property type="entry name" value="DEHYDROGENASES, SHORT CHAIN"/>
    <property type="match status" value="1"/>
</dbReference>
<dbReference type="PRINTS" id="PR00081">
    <property type="entry name" value="GDHRDH"/>
</dbReference>
<dbReference type="GO" id="GO:0016491">
    <property type="term" value="F:oxidoreductase activity"/>
    <property type="evidence" value="ECO:0007669"/>
    <property type="project" value="UniProtKB-KW"/>
</dbReference>
<accession>A0A401L3E0</accession>
<dbReference type="FunFam" id="3.40.50.720:FF:000084">
    <property type="entry name" value="Short-chain dehydrogenase reductase"/>
    <property type="match status" value="1"/>
</dbReference>
<evidence type="ECO:0000256" key="4">
    <source>
        <dbReference type="SAM" id="MobiDB-lite"/>
    </source>
</evidence>
<dbReference type="Pfam" id="PF13561">
    <property type="entry name" value="adh_short_C2"/>
    <property type="match status" value="1"/>
</dbReference>
<name>A0A401L3E0_ASPAW</name>
<dbReference type="STRING" id="105351.A0A401L3E0"/>
<dbReference type="Proteomes" id="UP000286921">
    <property type="component" value="Unassembled WGS sequence"/>
</dbReference>
<dbReference type="PRINTS" id="PR00080">
    <property type="entry name" value="SDRFAMILY"/>
</dbReference>
<dbReference type="AlphaFoldDB" id="A0A401L3E0"/>
<keyword evidence="2" id="KW-0521">NADP</keyword>
<gene>
    <name evidence="5" type="ORF">AAWM_08914</name>
</gene>
<keyword evidence="3" id="KW-0560">Oxidoreductase</keyword>